<dbReference type="GeneID" id="129928668"/>
<dbReference type="AlphaFoldDB" id="A0A9W3BKF9"/>
<feature type="domain" description="PiggyBac transposable element-derived protein" evidence="1">
    <location>
        <begin position="6"/>
        <end position="154"/>
    </location>
</feature>
<dbReference type="PANTHER" id="PTHR46599">
    <property type="entry name" value="PIGGYBAC TRANSPOSABLE ELEMENT-DERIVED PROTEIN 4"/>
    <property type="match status" value="1"/>
</dbReference>
<accession>A0A9W3BKF9</accession>
<dbReference type="OrthoDB" id="6073352at2759"/>
<sequence>MTAAGLLNRGHHLGIDNFFTSIELLEELFTENTTATGTVRSNRKGLPDVCVKTKLKNKELIAARKGNLLCLAYQDNSRKPILLSSASKAGLIDTVNSRKQPVTRPAVIHAYNQAMGGVDLGDEKLYMYMAERRSLKWTNKVFFSLFGRAILNSYIIYHSNTSDRPKLSRYNFIVSALESMTSNFVPQKVIRRKHTRTEMEAARMGPTPLTQTVAGHPLDGHDLSKLPVGKKRQCVAGHPSRVRTGWECTGCKVGLCPECFAKYHRQL</sequence>
<gene>
    <name evidence="3" type="primary">LOC129928668</name>
</gene>
<keyword evidence="2" id="KW-1185">Reference proteome</keyword>
<reference evidence="3" key="1">
    <citation type="submission" date="2025-08" db="UniProtKB">
        <authorList>
            <consortium name="RefSeq"/>
        </authorList>
    </citation>
    <scope>IDENTIFICATION</scope>
</reference>
<organism evidence="2 3">
    <name type="scientific">Biomphalaria glabrata</name>
    <name type="common">Bloodfluke planorb</name>
    <name type="synonym">Freshwater snail</name>
    <dbReference type="NCBI Taxonomy" id="6526"/>
    <lineage>
        <taxon>Eukaryota</taxon>
        <taxon>Metazoa</taxon>
        <taxon>Spiralia</taxon>
        <taxon>Lophotrochozoa</taxon>
        <taxon>Mollusca</taxon>
        <taxon>Gastropoda</taxon>
        <taxon>Heterobranchia</taxon>
        <taxon>Euthyneura</taxon>
        <taxon>Panpulmonata</taxon>
        <taxon>Hygrophila</taxon>
        <taxon>Lymnaeoidea</taxon>
        <taxon>Planorbidae</taxon>
        <taxon>Biomphalaria</taxon>
    </lineage>
</organism>
<protein>
    <submittedName>
        <fullName evidence="3">PiggyBac transposable element-derived protein 3-like</fullName>
    </submittedName>
</protein>
<dbReference type="RefSeq" id="XP_055899908.1">
    <property type="nucleotide sequence ID" value="XM_056043933.1"/>
</dbReference>
<dbReference type="PANTHER" id="PTHR46599:SF3">
    <property type="entry name" value="PIGGYBAC TRANSPOSABLE ELEMENT-DERIVED PROTEIN 4"/>
    <property type="match status" value="1"/>
</dbReference>
<dbReference type="Proteomes" id="UP001165740">
    <property type="component" value="Chromosome 1"/>
</dbReference>
<proteinExistence type="predicted"/>
<dbReference type="OMA" id="SLFVDNW"/>
<evidence type="ECO:0000313" key="3">
    <source>
        <dbReference type="RefSeq" id="XP_055899908.1"/>
    </source>
</evidence>
<name>A0A9W3BKF9_BIOGL</name>
<evidence type="ECO:0000259" key="1">
    <source>
        <dbReference type="Pfam" id="PF13843"/>
    </source>
</evidence>
<dbReference type="Pfam" id="PF13843">
    <property type="entry name" value="DDE_Tnp_1_7"/>
    <property type="match status" value="1"/>
</dbReference>
<evidence type="ECO:0000313" key="2">
    <source>
        <dbReference type="Proteomes" id="UP001165740"/>
    </source>
</evidence>
<dbReference type="InterPro" id="IPR029526">
    <property type="entry name" value="PGBD"/>
</dbReference>